<evidence type="ECO:0000313" key="14">
    <source>
        <dbReference type="Proteomes" id="UP000683507"/>
    </source>
</evidence>
<keyword evidence="3" id="KW-1003">Cell membrane</keyword>
<feature type="signal peptide" evidence="11">
    <location>
        <begin position="1"/>
        <end position="28"/>
    </location>
</feature>
<dbReference type="AlphaFoldDB" id="A0A916JKW3"/>
<feature type="transmembrane region" description="Helical" evidence="10">
    <location>
        <begin position="258"/>
        <end position="279"/>
    </location>
</feature>
<dbReference type="GO" id="GO:0098719">
    <property type="term" value="P:sodium ion import across plasma membrane"/>
    <property type="evidence" value="ECO:0007669"/>
    <property type="project" value="TreeGrafter"/>
</dbReference>
<evidence type="ECO:0000256" key="6">
    <source>
        <dbReference type="ARBA" id="ARBA00023053"/>
    </source>
</evidence>
<evidence type="ECO:0000256" key="10">
    <source>
        <dbReference type="SAM" id="Phobius"/>
    </source>
</evidence>
<keyword evidence="14" id="KW-1185">Reference proteome</keyword>
<feature type="transmembrane region" description="Helical" evidence="10">
    <location>
        <begin position="57"/>
        <end position="75"/>
    </location>
</feature>
<dbReference type="GO" id="GO:0005886">
    <property type="term" value="C:plasma membrane"/>
    <property type="evidence" value="ECO:0007669"/>
    <property type="project" value="UniProtKB-SubCell"/>
</dbReference>
<dbReference type="GO" id="GO:0015386">
    <property type="term" value="F:potassium:proton antiporter activity"/>
    <property type="evidence" value="ECO:0007669"/>
    <property type="project" value="TreeGrafter"/>
</dbReference>
<keyword evidence="8 10" id="KW-0472">Membrane</keyword>
<evidence type="ECO:0000256" key="4">
    <source>
        <dbReference type="ARBA" id="ARBA00022692"/>
    </source>
</evidence>
<dbReference type="PANTHER" id="PTHR10110">
    <property type="entry name" value="SODIUM/HYDROGEN EXCHANGER"/>
    <property type="match status" value="1"/>
</dbReference>
<keyword evidence="9" id="KW-0739">Sodium transport</keyword>
<evidence type="ECO:0000313" key="13">
    <source>
        <dbReference type="EMBL" id="CAG5076605.1"/>
    </source>
</evidence>
<evidence type="ECO:0000256" key="7">
    <source>
        <dbReference type="ARBA" id="ARBA00023065"/>
    </source>
</evidence>
<evidence type="ECO:0000256" key="5">
    <source>
        <dbReference type="ARBA" id="ARBA00022989"/>
    </source>
</evidence>
<feature type="transmembrane region" description="Helical" evidence="10">
    <location>
        <begin position="460"/>
        <end position="483"/>
    </location>
</feature>
<protein>
    <submittedName>
        <fullName evidence="13">K(+)/H(+) antiporter NhaP2</fullName>
    </submittedName>
</protein>
<keyword evidence="7" id="KW-0406">Ion transport</keyword>
<evidence type="ECO:0000256" key="11">
    <source>
        <dbReference type="SAM" id="SignalP"/>
    </source>
</evidence>
<feature type="transmembrane region" description="Helical" evidence="10">
    <location>
        <begin position="234"/>
        <end position="252"/>
    </location>
</feature>
<keyword evidence="4 10" id="KW-0812">Transmembrane</keyword>
<dbReference type="InterPro" id="IPR006153">
    <property type="entry name" value="Cation/H_exchanger_TM"/>
</dbReference>
<evidence type="ECO:0000256" key="3">
    <source>
        <dbReference type="ARBA" id="ARBA00022475"/>
    </source>
</evidence>
<dbReference type="GO" id="GO:0051453">
    <property type="term" value="P:regulation of intracellular pH"/>
    <property type="evidence" value="ECO:0007669"/>
    <property type="project" value="TreeGrafter"/>
</dbReference>
<evidence type="ECO:0000259" key="12">
    <source>
        <dbReference type="Pfam" id="PF00999"/>
    </source>
</evidence>
<feature type="transmembrane region" description="Helical" evidence="10">
    <location>
        <begin position="378"/>
        <end position="402"/>
    </location>
</feature>
<keyword evidence="6" id="KW-0915">Sodium</keyword>
<keyword evidence="11" id="KW-0732">Signal</keyword>
<dbReference type="EMBL" id="OU015584">
    <property type="protein sequence ID" value="CAG5076605.1"/>
    <property type="molecule type" value="Genomic_DNA"/>
</dbReference>
<reference evidence="13" key="1">
    <citation type="submission" date="2021-04" db="EMBL/GenBank/DDBJ databases">
        <authorList>
            <person name="Rodrigo-Torres L."/>
            <person name="Arahal R. D."/>
            <person name="Lucena T."/>
        </authorList>
    </citation>
    <scope>NUCLEOTIDE SEQUENCE</scope>
    <source>
        <strain evidence="13">AS29M-1</strain>
    </source>
</reference>
<keyword evidence="2" id="KW-0813">Transport</keyword>
<keyword evidence="5 10" id="KW-1133">Transmembrane helix</keyword>
<feature type="transmembrane region" description="Helical" evidence="10">
    <location>
        <begin position="127"/>
        <end position="146"/>
    </location>
</feature>
<sequence>MFTKLHAMPKLITLLLALVINLNFSLFANPTTDHGVEVAEEIAVEQVEHGHHPDTSMLFFIIVAVFIGVSTRHLLKKLPIPFTALLLVIGIVLGSFSRLGYFETWGSLDVSFIKDSLYNAAHIDPHLLLYIFLPILIFEAAFAMDFHTFKKTAVNSVLLAVPGILVALVLTALIVIGIDYFDIGLEGWANWSLALMFGAVISATDPVAVVALLKDLGASKKLGTTIEGESLLNDGTAIVIFMVFLGALTGEADGMNGILKFVIVSFGGIGIGLFMGWICVKWLSRIYTDAMVEITLVVGAAYLTFYTAEHFFHVSGVLALVALGLVLGGPGRSSISPKVEHFMHEFWELAGFIANCIIFLIVGLVVSQRTQFTASDFVILLIVYIGIHIVRAIVLTMFFPIMKNAGYGLTKKEGVVVWYGALRGAIGLALALIVANINPNDLVSTMGVTLDQAIEIKEEFLFLIAGTVTLTLLVNATTIKMIIEKLGLLKLSESKLEMRASVNHYLRMAGEKKVNRSKQDRYLKKADWDTVESFLPPESDVKIGDEHEEKTIAELRKKLLEKEKSSYWHQFKEGMLPGKVIPSLTEGINNLIDENGKLPLSHRKDLEDLWTIPGWVKRLSQSGFLKKLRHRIAVNRLAESYDAAIGFVLAQDECISLLGSIARNENVGMEMLEKLEEEINANKIAGQSFIRNLRSEYPNIYETLSTQRAIRTLLDYEEKTVERLQKKGRIDVGEAGHFIQDISERRKKLESEL</sequence>
<feature type="transmembrane region" description="Helical" evidence="10">
    <location>
        <begin position="311"/>
        <end position="328"/>
    </location>
</feature>
<proteinExistence type="predicted"/>
<evidence type="ECO:0000256" key="2">
    <source>
        <dbReference type="ARBA" id="ARBA00022448"/>
    </source>
</evidence>
<accession>A0A916JKW3</accession>
<evidence type="ECO:0000256" key="8">
    <source>
        <dbReference type="ARBA" id="ARBA00023136"/>
    </source>
</evidence>
<comment type="subcellular location">
    <subcellularLocation>
        <location evidence="1">Cell membrane</location>
        <topology evidence="1">Multi-pass membrane protein</topology>
    </subcellularLocation>
</comment>
<feature type="chain" id="PRO_5037640531" evidence="11">
    <location>
        <begin position="29"/>
        <end position="753"/>
    </location>
</feature>
<feature type="transmembrane region" description="Helical" evidence="10">
    <location>
        <begin position="158"/>
        <end position="181"/>
    </location>
</feature>
<dbReference type="Pfam" id="PF00999">
    <property type="entry name" value="Na_H_Exchanger"/>
    <property type="match status" value="1"/>
</dbReference>
<evidence type="ECO:0000256" key="9">
    <source>
        <dbReference type="ARBA" id="ARBA00023201"/>
    </source>
</evidence>
<dbReference type="KEGG" id="ptan:CRYO30217_00150"/>
<dbReference type="PANTHER" id="PTHR10110:SF86">
    <property type="entry name" value="SODIUM_HYDROGEN EXCHANGER 7"/>
    <property type="match status" value="1"/>
</dbReference>
<feature type="transmembrane region" description="Helical" evidence="10">
    <location>
        <begin position="414"/>
        <end position="437"/>
    </location>
</feature>
<feature type="domain" description="Cation/H+ exchanger transmembrane" evidence="12">
    <location>
        <begin position="63"/>
        <end position="484"/>
    </location>
</feature>
<dbReference type="InterPro" id="IPR018422">
    <property type="entry name" value="Cation/H_exchanger_CPA1"/>
</dbReference>
<feature type="transmembrane region" description="Helical" evidence="10">
    <location>
        <begin position="82"/>
        <end position="101"/>
    </location>
</feature>
<organism evidence="13 14">
    <name type="scientific">Parvicella tangerina</name>
    <dbReference type="NCBI Taxonomy" id="2829795"/>
    <lineage>
        <taxon>Bacteria</taxon>
        <taxon>Pseudomonadati</taxon>
        <taxon>Bacteroidota</taxon>
        <taxon>Flavobacteriia</taxon>
        <taxon>Flavobacteriales</taxon>
        <taxon>Parvicellaceae</taxon>
        <taxon>Parvicella</taxon>
    </lineage>
</organism>
<dbReference type="Proteomes" id="UP000683507">
    <property type="component" value="Chromosome"/>
</dbReference>
<evidence type="ECO:0000256" key="1">
    <source>
        <dbReference type="ARBA" id="ARBA00004651"/>
    </source>
</evidence>
<name>A0A916JKW3_9FLAO</name>
<dbReference type="GO" id="GO:0015385">
    <property type="term" value="F:sodium:proton antiporter activity"/>
    <property type="evidence" value="ECO:0007669"/>
    <property type="project" value="InterPro"/>
</dbReference>
<dbReference type="Gene3D" id="6.10.140.1330">
    <property type="match status" value="1"/>
</dbReference>
<gene>
    <name evidence="13" type="primary">nhaP2</name>
    <name evidence="13" type="ORF">CRYO30217_00150</name>
</gene>
<feature type="transmembrane region" description="Helical" evidence="10">
    <location>
        <begin position="349"/>
        <end position="366"/>
    </location>
</feature>
<feature type="transmembrane region" description="Helical" evidence="10">
    <location>
        <begin position="193"/>
        <end position="213"/>
    </location>
</feature>